<name>A0A8H4IMI7_9PEZI</name>
<dbReference type="Proteomes" id="UP000572817">
    <property type="component" value="Unassembled WGS sequence"/>
</dbReference>
<dbReference type="GO" id="GO:0016853">
    <property type="term" value="F:isomerase activity"/>
    <property type="evidence" value="ECO:0007669"/>
    <property type="project" value="UniProtKB-KW"/>
</dbReference>
<dbReference type="Gene3D" id="1.10.275.10">
    <property type="entry name" value="Fumarase/aspartase (N-terminal domain)"/>
    <property type="match status" value="1"/>
</dbReference>
<dbReference type="InterPro" id="IPR022761">
    <property type="entry name" value="Fumarate_lyase_N"/>
</dbReference>
<accession>A0A8H4IMI7</accession>
<comment type="similarity">
    <text evidence="1">Belongs to the class-II fumarase/aspartase family.</text>
</comment>
<comment type="caution">
    <text evidence="3">The sequence shown here is derived from an EMBL/GenBank/DDBJ whole genome shotgun (WGS) entry which is preliminary data.</text>
</comment>
<evidence type="ECO:0000313" key="4">
    <source>
        <dbReference type="Proteomes" id="UP000572817"/>
    </source>
</evidence>
<dbReference type="Gene3D" id="1.10.40.30">
    <property type="entry name" value="Fumarase/aspartase (C-terminal domain)"/>
    <property type="match status" value="1"/>
</dbReference>
<dbReference type="OrthoDB" id="406045at2759"/>
<proteinExistence type="inferred from homology"/>
<dbReference type="EMBL" id="WWBZ02000062">
    <property type="protein sequence ID" value="KAF4303004.1"/>
    <property type="molecule type" value="Genomic_DNA"/>
</dbReference>
<dbReference type="InterPro" id="IPR024083">
    <property type="entry name" value="Fumarase/histidase_N"/>
</dbReference>
<dbReference type="InterPro" id="IPR019468">
    <property type="entry name" value="AdenyloSucc_lyase_C"/>
</dbReference>
<dbReference type="SMART" id="SM00998">
    <property type="entry name" value="ADSL_C"/>
    <property type="match status" value="1"/>
</dbReference>
<dbReference type="PANTHER" id="PTHR43172:SF2">
    <property type="entry name" value="ADENYLOSUCCINATE LYASE C-TERMINAL DOMAIN-CONTAINING PROTEIN"/>
    <property type="match status" value="1"/>
</dbReference>
<keyword evidence="4" id="KW-1185">Reference proteome</keyword>
<dbReference type="PANTHER" id="PTHR43172">
    <property type="entry name" value="ADENYLOSUCCINATE LYASE"/>
    <property type="match status" value="1"/>
</dbReference>
<dbReference type="CDD" id="cd01597">
    <property type="entry name" value="pCLME"/>
    <property type="match status" value="1"/>
</dbReference>
<evidence type="ECO:0000256" key="1">
    <source>
        <dbReference type="ARBA" id="ARBA00034772"/>
    </source>
</evidence>
<dbReference type="InterPro" id="IPR008948">
    <property type="entry name" value="L-Aspartase-like"/>
</dbReference>
<dbReference type="Pfam" id="PF00206">
    <property type="entry name" value="Lyase_1"/>
    <property type="match status" value="1"/>
</dbReference>
<gene>
    <name evidence="3" type="ORF">GTA08_BOTSDO08831</name>
</gene>
<sequence length="462" mass="49994">MTSVQDSVIFRNILSTPESAAIWSDERRTSYYLLFESHLARVQARLSIIPSAAADLIQQHCTLSIISWPQLEKDTHLIGYPVLPVVKQLVAATNAASPPGTQHGEYAHWGATTQDVTDTTTALQLRDTFDLHARTLESIIAHLRALASKHKRTPLAARSNLQQAVPITFGFKLARLLATFQRHLDRLATAVRPRAQVLEFAGAAGTLATLAPHPPDDPGAAARALQCQADLAAALGLRAPAIAWHTERDGVAEAGAWMALVSATCAKLALDVKLLAQTEVGECGEPYAPGRGSSSTMPQKRNPISCAYITAAAGTVRQLSAALMEAMVGDHERSTGAWEIEWVVLPQIATLTHAALKHAEFILGGLEVDEGVMASNLEITKGAIVSEAVMMRLGDRLGRQYAHDLVYELCRRAREKGTGLVEELVACEEVGLGREECEKLCDPRRYLGLSVEMTDRVLNNGK</sequence>
<organism evidence="3 4">
    <name type="scientific">Botryosphaeria dothidea</name>
    <dbReference type="NCBI Taxonomy" id="55169"/>
    <lineage>
        <taxon>Eukaryota</taxon>
        <taxon>Fungi</taxon>
        <taxon>Dikarya</taxon>
        <taxon>Ascomycota</taxon>
        <taxon>Pezizomycotina</taxon>
        <taxon>Dothideomycetes</taxon>
        <taxon>Dothideomycetes incertae sedis</taxon>
        <taxon>Botryosphaeriales</taxon>
        <taxon>Botryosphaeriaceae</taxon>
        <taxon>Botryosphaeria</taxon>
    </lineage>
</organism>
<dbReference type="Pfam" id="PF10397">
    <property type="entry name" value="ADSL_C"/>
    <property type="match status" value="1"/>
</dbReference>
<dbReference type="InterPro" id="IPR000362">
    <property type="entry name" value="Fumarate_lyase_fam"/>
</dbReference>
<reference evidence="3" key="1">
    <citation type="submission" date="2020-04" db="EMBL/GenBank/DDBJ databases">
        <title>Genome Assembly and Annotation of Botryosphaeria dothidea sdau 11-99, a Latent Pathogen of Apple Fruit Ring Rot in China.</title>
        <authorList>
            <person name="Yu C."/>
            <person name="Diao Y."/>
            <person name="Lu Q."/>
            <person name="Zhao J."/>
            <person name="Cui S."/>
            <person name="Peng C."/>
            <person name="He B."/>
            <person name="Liu H."/>
        </authorList>
    </citation>
    <scope>NUCLEOTIDE SEQUENCE [LARGE SCALE GENOMIC DNA]</scope>
    <source>
        <strain evidence="3">Sdau11-99</strain>
    </source>
</reference>
<protein>
    <submittedName>
        <fullName evidence="3">3-carboxy-cis,cis-muconate cycloisomerase</fullName>
    </submittedName>
</protein>
<dbReference type="PRINTS" id="PR00149">
    <property type="entry name" value="FUMRATELYASE"/>
</dbReference>
<feature type="domain" description="Adenylosuccinate lyase C-terminal" evidence="2">
    <location>
        <begin position="381"/>
        <end position="458"/>
    </location>
</feature>
<evidence type="ECO:0000313" key="3">
    <source>
        <dbReference type="EMBL" id="KAF4303004.1"/>
    </source>
</evidence>
<dbReference type="Gene3D" id="1.20.200.10">
    <property type="entry name" value="Fumarase/aspartase (Central domain)"/>
    <property type="match status" value="1"/>
</dbReference>
<dbReference type="AlphaFoldDB" id="A0A8H4IMI7"/>
<evidence type="ECO:0000259" key="2">
    <source>
        <dbReference type="SMART" id="SM00998"/>
    </source>
</evidence>
<dbReference type="PRINTS" id="PR00145">
    <property type="entry name" value="ARGSUCLYASE"/>
</dbReference>
<dbReference type="SUPFAM" id="SSF48557">
    <property type="entry name" value="L-aspartase-like"/>
    <property type="match status" value="1"/>
</dbReference>